<feature type="domain" description="SseB protein N-terminal" evidence="1">
    <location>
        <begin position="24"/>
        <end position="141"/>
    </location>
</feature>
<protein>
    <submittedName>
        <fullName evidence="3">Enhanced serine sensitivity protein SseB</fullName>
    </submittedName>
</protein>
<accession>A0A7X2NSN8</accession>
<dbReference type="Pfam" id="PF07179">
    <property type="entry name" value="SseB"/>
    <property type="match status" value="1"/>
</dbReference>
<evidence type="ECO:0000259" key="2">
    <source>
        <dbReference type="Pfam" id="PF14581"/>
    </source>
</evidence>
<dbReference type="InterPro" id="IPR009839">
    <property type="entry name" value="SseB_N"/>
</dbReference>
<dbReference type="EMBL" id="VUMN01000018">
    <property type="protein sequence ID" value="MSS58856.1"/>
    <property type="molecule type" value="Genomic_DNA"/>
</dbReference>
<sequence>MAKNKNKQVRLRQVSADQIHNDELKKALEILKENRNPQNEAVMFSELSKAHLLVPVQFSGNNPKNLQIKFILVNTNDGRSFFPAFTDEEEAKKLKMPDGKTNGQYIVRSLMEYEPIFHDPKTAAEGIVLNPMGANIVLPKALVSRLNSVQAAKKKETAALKNGEIPAGVQVTFSEPRIYPTALVNAVHDLCQTLPEISRVYFKQMTAGMAVSFALIVEADSFDESLSEKIHDAAVPHAKDVPVVVLKYTDDMGQKFLKGDIPLYDRELGL</sequence>
<feature type="domain" description="SseB protein C-terminal" evidence="2">
    <location>
        <begin position="165"/>
        <end position="266"/>
    </location>
</feature>
<dbReference type="Pfam" id="PF14581">
    <property type="entry name" value="SseB_C"/>
    <property type="match status" value="1"/>
</dbReference>
<dbReference type="InterPro" id="IPR027945">
    <property type="entry name" value="SseB_C"/>
</dbReference>
<dbReference type="RefSeq" id="WP_154504840.1">
    <property type="nucleotide sequence ID" value="NZ_VUMN01000018.1"/>
</dbReference>
<reference evidence="3 4" key="1">
    <citation type="submission" date="2019-08" db="EMBL/GenBank/DDBJ databases">
        <title>In-depth cultivation of the pig gut microbiome towards novel bacterial diversity and tailored functional studies.</title>
        <authorList>
            <person name="Wylensek D."/>
            <person name="Hitch T.C.A."/>
            <person name="Clavel T."/>
        </authorList>
    </citation>
    <scope>NUCLEOTIDE SEQUENCE [LARGE SCALE GENOMIC DNA]</scope>
    <source>
        <strain evidence="3 4">Oil+RF-744-GAM-WT-6</strain>
    </source>
</reference>
<dbReference type="Proteomes" id="UP000461880">
    <property type="component" value="Unassembled WGS sequence"/>
</dbReference>
<evidence type="ECO:0000313" key="3">
    <source>
        <dbReference type="EMBL" id="MSS58856.1"/>
    </source>
</evidence>
<evidence type="ECO:0000259" key="1">
    <source>
        <dbReference type="Pfam" id="PF07179"/>
    </source>
</evidence>
<name>A0A7X2NSN8_9FIRM</name>
<comment type="caution">
    <text evidence="3">The sequence shown here is derived from an EMBL/GenBank/DDBJ whole genome shotgun (WGS) entry which is preliminary data.</text>
</comment>
<proteinExistence type="predicted"/>
<dbReference type="AlphaFoldDB" id="A0A7X2NSN8"/>
<keyword evidence="4" id="KW-1185">Reference proteome</keyword>
<organism evidence="3 4">
    <name type="scientific">Stecheria intestinalis</name>
    <dbReference type="NCBI Taxonomy" id="2606630"/>
    <lineage>
        <taxon>Bacteria</taxon>
        <taxon>Bacillati</taxon>
        <taxon>Bacillota</taxon>
        <taxon>Erysipelotrichia</taxon>
        <taxon>Erysipelotrichales</taxon>
        <taxon>Erysipelotrichaceae</taxon>
        <taxon>Stecheria</taxon>
    </lineage>
</organism>
<gene>
    <name evidence="3" type="ORF">FYJ51_08030</name>
</gene>
<evidence type="ECO:0000313" key="4">
    <source>
        <dbReference type="Proteomes" id="UP000461880"/>
    </source>
</evidence>